<evidence type="ECO:0000313" key="3">
    <source>
        <dbReference type="Proteomes" id="UP000076584"/>
    </source>
</evidence>
<evidence type="ECO:0000256" key="1">
    <source>
        <dbReference type="SAM" id="MobiDB-lite"/>
    </source>
</evidence>
<dbReference type="AlphaFoldDB" id="A0A167AJI2"/>
<dbReference type="EMBL" id="LFIW01001965">
    <property type="protein sequence ID" value="KZL80213.1"/>
    <property type="molecule type" value="Genomic_DNA"/>
</dbReference>
<name>A0A167AJI2_COLIC</name>
<feature type="region of interest" description="Disordered" evidence="1">
    <location>
        <begin position="61"/>
        <end position="137"/>
    </location>
</feature>
<protein>
    <submittedName>
        <fullName evidence="2">Uncharacterized protein</fullName>
    </submittedName>
</protein>
<sequence>MPVVDSLKENCIVLLWLRGDNNGRRSDLGVLGSRGDTSLLVGGSIGVGGLLATEDGADSGKELAGGAVDDDDRSANSLGNLLEPGVGEQTNEDSHGDGKGGQHHRHSPVLAANTAGGDAEGLATDKNDGNLGADHDAVDNDEEVVAVNALKDVELVIETTVVEFVEDLHPDKSVEDHGVELKLLVLVEGVVAEDGVTSEVQDERGGQLEDGLPDDHLPHVDGDERRLLALRKTVEDLLSGGIRSQGKGGKGVHDEVDPQELDSGEDGFHGGGRNGGDESKEDGSDVDGDLELRVSR</sequence>
<dbReference type="Proteomes" id="UP000076584">
    <property type="component" value="Unassembled WGS sequence"/>
</dbReference>
<feature type="region of interest" description="Disordered" evidence="1">
    <location>
        <begin position="198"/>
        <end position="220"/>
    </location>
</feature>
<feature type="compositionally biased region" description="Basic and acidic residues" evidence="1">
    <location>
        <begin position="123"/>
        <end position="137"/>
    </location>
</feature>
<evidence type="ECO:0000313" key="2">
    <source>
        <dbReference type="EMBL" id="KZL80213.1"/>
    </source>
</evidence>
<gene>
    <name evidence="2" type="ORF">CI238_06569</name>
</gene>
<proteinExistence type="predicted"/>
<keyword evidence="3" id="KW-1185">Reference proteome</keyword>
<organism evidence="2 3">
    <name type="scientific">Colletotrichum incanum</name>
    <name type="common">Soybean anthracnose fungus</name>
    <dbReference type="NCBI Taxonomy" id="1573173"/>
    <lineage>
        <taxon>Eukaryota</taxon>
        <taxon>Fungi</taxon>
        <taxon>Dikarya</taxon>
        <taxon>Ascomycota</taxon>
        <taxon>Pezizomycotina</taxon>
        <taxon>Sordariomycetes</taxon>
        <taxon>Hypocreomycetidae</taxon>
        <taxon>Glomerellales</taxon>
        <taxon>Glomerellaceae</taxon>
        <taxon>Colletotrichum</taxon>
        <taxon>Colletotrichum spaethianum species complex</taxon>
    </lineage>
</organism>
<accession>A0A167AJI2</accession>
<comment type="caution">
    <text evidence="2">The sequence shown here is derived from an EMBL/GenBank/DDBJ whole genome shotgun (WGS) entry which is preliminary data.</text>
</comment>
<reference evidence="2 3" key="1">
    <citation type="submission" date="2015-06" db="EMBL/GenBank/DDBJ databases">
        <title>Survival trade-offs in plant roots during colonization by closely related pathogenic and mutualistic fungi.</title>
        <authorList>
            <person name="Hacquard S."/>
            <person name="Kracher B."/>
            <person name="Hiruma K."/>
            <person name="Weinman A."/>
            <person name="Muench P."/>
            <person name="Garrido Oter R."/>
            <person name="Ver Loren van Themaat E."/>
            <person name="Dallerey J.-F."/>
            <person name="Damm U."/>
            <person name="Henrissat B."/>
            <person name="Lespinet O."/>
            <person name="Thon M."/>
            <person name="Kemen E."/>
            <person name="McHardy A.C."/>
            <person name="Schulze-Lefert P."/>
            <person name="O'Connell R.J."/>
        </authorList>
    </citation>
    <scope>NUCLEOTIDE SEQUENCE [LARGE SCALE GENOMIC DNA]</scope>
    <source>
        <strain evidence="2 3">MAFF 238704</strain>
    </source>
</reference>
<feature type="region of interest" description="Disordered" evidence="1">
    <location>
        <begin position="240"/>
        <end position="296"/>
    </location>
</feature>
<feature type="compositionally biased region" description="Basic and acidic residues" evidence="1">
    <location>
        <begin position="201"/>
        <end position="220"/>
    </location>
</feature>